<name>A0ABR3QR06_9PLEO</name>
<dbReference type="EMBL" id="JAKJXO020000017">
    <property type="protein sequence ID" value="KAL1594594.1"/>
    <property type="molecule type" value="Genomic_DNA"/>
</dbReference>
<protein>
    <submittedName>
        <fullName evidence="3">Uncharacterized protein</fullName>
    </submittedName>
</protein>
<evidence type="ECO:0000256" key="1">
    <source>
        <dbReference type="SAM" id="MobiDB-lite"/>
    </source>
</evidence>
<sequence length="570" mass="63427">MAQPLFCDNIGNNTNDATCCVVDQQNSKICQENFNRAILPFSGGCPTGDCLKDCSNTTLIYQSLLQDNPSGPGNGQGPIRRYQTCANVPNVAGYLSQGVLGENITTYIGKNVSADATPAQLQGVTKAVTECLTATCSNARNPKDCQGTCAPVKLLINGTMPNVQGLSDCLDSLCLKRWDNLPFADPDIVGIGVFSSYIAQCMLVVFLWFGLWAFHHLKPRIRKKKETRNNRKAQRHEGIPGNPSKNDEHDNLDQEYLSSKLPEKEEEPSSHQELFEKCIVDFHKTQCYFSATIQIAALTYGIFGDTNFLITFMLLPLATNGVLPVIFTYYLMVYRTGKATLDTTLLTTTCWLLSTIVYWVLYSSIIPINSNITNDEKRYRAYQQFVYKLSALDECGGYSALAVCPVNDRTGLFEDELIKASNRLRILTPIIWSFATLCLLYTLVIKTAAWLTHRDEGKDAENGDAPFHPAKQDGKADIGAGRIVDHILHGKSKKLMVPYCVSTLCFLAGIGMQLSLLSIGTSLKMMDRKDWGFGQIIAVTIWVPPLVEWIYSALKKIVTQKKENKNEKRR</sequence>
<feature type="transmembrane region" description="Helical" evidence="2">
    <location>
        <begin position="287"/>
        <end position="303"/>
    </location>
</feature>
<evidence type="ECO:0000313" key="4">
    <source>
        <dbReference type="Proteomes" id="UP001521785"/>
    </source>
</evidence>
<keyword evidence="2" id="KW-1133">Transmembrane helix</keyword>
<feature type="region of interest" description="Disordered" evidence="1">
    <location>
        <begin position="224"/>
        <end position="251"/>
    </location>
</feature>
<feature type="transmembrane region" description="Helical" evidence="2">
    <location>
        <begin position="188"/>
        <end position="214"/>
    </location>
</feature>
<proteinExistence type="predicted"/>
<dbReference type="Proteomes" id="UP001521785">
    <property type="component" value="Unassembled WGS sequence"/>
</dbReference>
<feature type="transmembrane region" description="Helical" evidence="2">
    <location>
        <begin position="426"/>
        <end position="444"/>
    </location>
</feature>
<feature type="transmembrane region" description="Helical" evidence="2">
    <location>
        <begin position="496"/>
        <end position="519"/>
    </location>
</feature>
<keyword evidence="4" id="KW-1185">Reference proteome</keyword>
<accession>A0ABR3QR06</accession>
<feature type="compositionally biased region" description="Basic residues" evidence="1">
    <location>
        <begin position="224"/>
        <end position="234"/>
    </location>
</feature>
<evidence type="ECO:0000313" key="3">
    <source>
        <dbReference type="EMBL" id="KAL1594594.1"/>
    </source>
</evidence>
<keyword evidence="2" id="KW-0472">Membrane</keyword>
<organism evidence="3 4">
    <name type="scientific">Paraconiothyrium brasiliense</name>
    <dbReference type="NCBI Taxonomy" id="300254"/>
    <lineage>
        <taxon>Eukaryota</taxon>
        <taxon>Fungi</taxon>
        <taxon>Dikarya</taxon>
        <taxon>Ascomycota</taxon>
        <taxon>Pezizomycotina</taxon>
        <taxon>Dothideomycetes</taxon>
        <taxon>Pleosporomycetidae</taxon>
        <taxon>Pleosporales</taxon>
        <taxon>Massarineae</taxon>
        <taxon>Didymosphaeriaceae</taxon>
        <taxon>Paraconiothyrium</taxon>
    </lineage>
</organism>
<reference evidence="3 4" key="1">
    <citation type="submission" date="2024-02" db="EMBL/GenBank/DDBJ databases">
        <title>De novo assembly and annotation of 12 fungi associated with fruit tree decline syndrome in Ontario, Canada.</title>
        <authorList>
            <person name="Sulman M."/>
            <person name="Ellouze W."/>
            <person name="Ilyukhin E."/>
        </authorList>
    </citation>
    <scope>NUCLEOTIDE SEQUENCE [LARGE SCALE GENOMIC DNA]</scope>
    <source>
        <strain evidence="3 4">M42-189</strain>
    </source>
</reference>
<feature type="transmembrane region" description="Helical" evidence="2">
    <location>
        <begin position="531"/>
        <end position="551"/>
    </location>
</feature>
<feature type="transmembrane region" description="Helical" evidence="2">
    <location>
        <begin position="343"/>
        <end position="361"/>
    </location>
</feature>
<keyword evidence="2" id="KW-0812">Transmembrane</keyword>
<feature type="transmembrane region" description="Helical" evidence="2">
    <location>
        <begin position="309"/>
        <end position="331"/>
    </location>
</feature>
<comment type="caution">
    <text evidence="3">The sequence shown here is derived from an EMBL/GenBank/DDBJ whole genome shotgun (WGS) entry which is preliminary data.</text>
</comment>
<evidence type="ECO:0000256" key="2">
    <source>
        <dbReference type="SAM" id="Phobius"/>
    </source>
</evidence>
<gene>
    <name evidence="3" type="ORF">SLS60_010355</name>
</gene>